<organism evidence="2 3">
    <name type="scientific">Coptis chinensis</name>
    <dbReference type="NCBI Taxonomy" id="261450"/>
    <lineage>
        <taxon>Eukaryota</taxon>
        <taxon>Viridiplantae</taxon>
        <taxon>Streptophyta</taxon>
        <taxon>Embryophyta</taxon>
        <taxon>Tracheophyta</taxon>
        <taxon>Spermatophyta</taxon>
        <taxon>Magnoliopsida</taxon>
        <taxon>Ranunculales</taxon>
        <taxon>Ranunculaceae</taxon>
        <taxon>Coptidoideae</taxon>
        <taxon>Coptis</taxon>
    </lineage>
</organism>
<feature type="region of interest" description="Disordered" evidence="1">
    <location>
        <begin position="58"/>
        <end position="77"/>
    </location>
</feature>
<gene>
    <name evidence="2" type="ORF">IFM89_037887</name>
</gene>
<keyword evidence="3" id="KW-1185">Reference proteome</keyword>
<proteinExistence type="predicted"/>
<evidence type="ECO:0000313" key="3">
    <source>
        <dbReference type="Proteomes" id="UP000631114"/>
    </source>
</evidence>
<comment type="caution">
    <text evidence="2">The sequence shown here is derived from an EMBL/GenBank/DDBJ whole genome shotgun (WGS) entry which is preliminary data.</text>
</comment>
<dbReference type="EMBL" id="JADFTS010000005">
    <property type="protein sequence ID" value="KAF9607654.1"/>
    <property type="molecule type" value="Genomic_DNA"/>
</dbReference>
<accession>A0A835HZE5</accession>
<sequence length="77" mass="8443">MIKINEIVPRDPSSKQKDLDHDLVAEVIDGKKTQMEIQSQVNAMLAMQGINEGAPTRIFTNSPFDQKNPCSSSSNPG</sequence>
<name>A0A835HZE5_9MAGN</name>
<evidence type="ECO:0000256" key="1">
    <source>
        <dbReference type="SAM" id="MobiDB-lite"/>
    </source>
</evidence>
<evidence type="ECO:0000313" key="2">
    <source>
        <dbReference type="EMBL" id="KAF9607654.1"/>
    </source>
</evidence>
<dbReference type="Proteomes" id="UP000631114">
    <property type="component" value="Unassembled WGS sequence"/>
</dbReference>
<reference evidence="2 3" key="1">
    <citation type="submission" date="2020-10" db="EMBL/GenBank/DDBJ databases">
        <title>The Coptis chinensis genome and diversification of protoberbering-type alkaloids.</title>
        <authorList>
            <person name="Wang B."/>
            <person name="Shu S."/>
            <person name="Song C."/>
            <person name="Liu Y."/>
        </authorList>
    </citation>
    <scope>NUCLEOTIDE SEQUENCE [LARGE SCALE GENOMIC DNA]</scope>
    <source>
        <strain evidence="2">HL-2020</strain>
        <tissue evidence="2">Leaf</tissue>
    </source>
</reference>
<dbReference type="AlphaFoldDB" id="A0A835HZE5"/>
<protein>
    <submittedName>
        <fullName evidence="2">Uncharacterized protein</fullName>
    </submittedName>
</protein>